<keyword evidence="4" id="KW-0804">Transcription</keyword>
<keyword evidence="2" id="KW-0805">Transcription regulation</keyword>
<dbReference type="Pfam" id="PF04082">
    <property type="entry name" value="Fungal_trans"/>
    <property type="match status" value="1"/>
</dbReference>
<evidence type="ECO:0000313" key="8">
    <source>
        <dbReference type="EMBL" id="EXJ94482.1"/>
    </source>
</evidence>
<keyword evidence="3" id="KW-0238">DNA-binding</keyword>
<dbReference type="GO" id="GO:0008270">
    <property type="term" value="F:zinc ion binding"/>
    <property type="evidence" value="ECO:0007669"/>
    <property type="project" value="InterPro"/>
</dbReference>
<accession>W9YNJ7</accession>
<evidence type="ECO:0000256" key="2">
    <source>
        <dbReference type="ARBA" id="ARBA00023015"/>
    </source>
</evidence>
<dbReference type="PANTHER" id="PTHR47171:SF1">
    <property type="entry name" value="ZN(II)2CYS6 TRANSCRIPTION FACTOR (EUROFUNG)"/>
    <property type="match status" value="1"/>
</dbReference>
<proteinExistence type="predicted"/>
<dbReference type="RefSeq" id="XP_007721976.1">
    <property type="nucleotide sequence ID" value="XM_007723786.1"/>
</dbReference>
<comment type="caution">
    <text evidence="8">The sequence shown here is derived from an EMBL/GenBank/DDBJ whole genome shotgun (WGS) entry which is preliminary data.</text>
</comment>
<dbReference type="InterPro" id="IPR052073">
    <property type="entry name" value="Amide_Lactam_Regulators"/>
</dbReference>
<organism evidence="8 9">
    <name type="scientific">Capronia coronata CBS 617.96</name>
    <dbReference type="NCBI Taxonomy" id="1182541"/>
    <lineage>
        <taxon>Eukaryota</taxon>
        <taxon>Fungi</taxon>
        <taxon>Dikarya</taxon>
        <taxon>Ascomycota</taxon>
        <taxon>Pezizomycotina</taxon>
        <taxon>Eurotiomycetes</taxon>
        <taxon>Chaetothyriomycetidae</taxon>
        <taxon>Chaetothyriales</taxon>
        <taxon>Herpotrichiellaceae</taxon>
        <taxon>Capronia</taxon>
    </lineage>
</organism>
<dbReference type="HOGENOM" id="CLU_006329_5_1_1"/>
<evidence type="ECO:0000256" key="1">
    <source>
        <dbReference type="ARBA" id="ARBA00022833"/>
    </source>
</evidence>
<dbReference type="eggNOG" id="ENOG502SHX4">
    <property type="taxonomic scope" value="Eukaryota"/>
</dbReference>
<evidence type="ECO:0000256" key="3">
    <source>
        <dbReference type="ARBA" id="ARBA00023125"/>
    </source>
</evidence>
<gene>
    <name evidence="8" type="ORF">A1O1_02878</name>
</gene>
<name>W9YNJ7_9EURO</name>
<dbReference type="Proteomes" id="UP000019484">
    <property type="component" value="Unassembled WGS sequence"/>
</dbReference>
<keyword evidence="9" id="KW-1185">Reference proteome</keyword>
<reference evidence="8 9" key="1">
    <citation type="submission" date="2013-03" db="EMBL/GenBank/DDBJ databases">
        <title>The Genome Sequence of Capronia coronata CBS 617.96.</title>
        <authorList>
            <consortium name="The Broad Institute Genomics Platform"/>
            <person name="Cuomo C."/>
            <person name="de Hoog S."/>
            <person name="Gorbushina A."/>
            <person name="Walker B."/>
            <person name="Young S.K."/>
            <person name="Zeng Q."/>
            <person name="Gargeya S."/>
            <person name="Fitzgerald M."/>
            <person name="Haas B."/>
            <person name="Abouelleil A."/>
            <person name="Allen A.W."/>
            <person name="Alvarado L."/>
            <person name="Arachchi H.M."/>
            <person name="Berlin A.M."/>
            <person name="Chapman S.B."/>
            <person name="Gainer-Dewar J."/>
            <person name="Goldberg J."/>
            <person name="Griggs A."/>
            <person name="Gujja S."/>
            <person name="Hansen M."/>
            <person name="Howarth C."/>
            <person name="Imamovic A."/>
            <person name="Ireland A."/>
            <person name="Larimer J."/>
            <person name="McCowan C."/>
            <person name="Murphy C."/>
            <person name="Pearson M."/>
            <person name="Poon T.W."/>
            <person name="Priest M."/>
            <person name="Roberts A."/>
            <person name="Saif S."/>
            <person name="Shea T."/>
            <person name="Sisk P."/>
            <person name="Sykes S."/>
            <person name="Wortman J."/>
            <person name="Nusbaum C."/>
            <person name="Birren B."/>
        </authorList>
    </citation>
    <scope>NUCLEOTIDE SEQUENCE [LARGE SCALE GENOMIC DNA]</scope>
    <source>
        <strain evidence="8 9">CBS 617.96</strain>
    </source>
</reference>
<dbReference type="CDD" id="cd12148">
    <property type="entry name" value="fungal_TF_MHR"/>
    <property type="match status" value="1"/>
</dbReference>
<dbReference type="EMBL" id="AMWN01000002">
    <property type="protein sequence ID" value="EXJ94482.1"/>
    <property type="molecule type" value="Genomic_DNA"/>
</dbReference>
<evidence type="ECO:0000256" key="6">
    <source>
        <dbReference type="SAM" id="MobiDB-lite"/>
    </source>
</evidence>
<keyword evidence="1" id="KW-0862">Zinc</keyword>
<evidence type="ECO:0000256" key="5">
    <source>
        <dbReference type="ARBA" id="ARBA00023242"/>
    </source>
</evidence>
<evidence type="ECO:0000259" key="7">
    <source>
        <dbReference type="SMART" id="SM00906"/>
    </source>
</evidence>
<protein>
    <recommendedName>
        <fullName evidence="7">Xylanolytic transcriptional activator regulatory domain-containing protein</fullName>
    </recommendedName>
</protein>
<dbReference type="GO" id="GO:0006351">
    <property type="term" value="P:DNA-templated transcription"/>
    <property type="evidence" value="ECO:0007669"/>
    <property type="project" value="InterPro"/>
</dbReference>
<dbReference type="InterPro" id="IPR007219">
    <property type="entry name" value="XnlR_reg_dom"/>
</dbReference>
<sequence length="663" mass="73952">MRPTCKPSHNDHADLSPLLGPGDDRTKFSSAVTTESQSMASAEVVSGTSSESMDPSISSGTAVAESEAWSPTDASQRVSVGPDPIGGGTLKNNATTATPHDRSSLASMFEDFLEKQGHTQEGVVPKLGVIFFSESSPLTFALEELQRSEQASLYDPASHLTKDEMLQPNTHPSHMSIQDISYLKSKAAFDKPSNEISDALVAAFLDRFYPLYSIVDRESFVQLHEQQKLPWILLHAVSFIGATFCDMSTVHKAGFKSRWHMRRSYYDKAKILFDVGYETNKVTLLQTVLMLSFWGPQMKSYWNPCSWIGFGVTIGESLGINRCHPSTRADSKAKGLLRRLWWTLAVRDTYCAALLGRPFRINIAQCDTDMLGLADFNHDPNPAASGSNHDRLTHCLYQIQIAKLSLILRKIVELRFGPSSNSTTIEDLHSMSNQWQAQLPPELDWTRHSSLTSVFAASLRIVFNHHLIFIHMGKPNTATDLSTGLDLNSTSFKIAESAAQMISTTALTLMTNSMVGLMPHEIFPGFFIAGIVFYRRFRESHNEFTQLYRAALDTCQMVMNEARERWDPALWAIKIFDFLLSGTTNAKTAPSVTLEGENTPPVQQVPASEDQEMALENTMDMMLPDNSALHSIDFESPEYDYANRTFNDFLLMPSYFGATPDTW</sequence>
<evidence type="ECO:0000256" key="4">
    <source>
        <dbReference type="ARBA" id="ARBA00023163"/>
    </source>
</evidence>
<dbReference type="GeneID" id="19157775"/>
<feature type="domain" description="Xylanolytic transcriptional activator regulatory" evidence="7">
    <location>
        <begin position="304"/>
        <end position="379"/>
    </location>
</feature>
<dbReference type="GO" id="GO:0003677">
    <property type="term" value="F:DNA binding"/>
    <property type="evidence" value="ECO:0007669"/>
    <property type="project" value="UniProtKB-KW"/>
</dbReference>
<dbReference type="OrthoDB" id="5121955at2759"/>
<keyword evidence="5" id="KW-0539">Nucleus</keyword>
<evidence type="ECO:0000313" key="9">
    <source>
        <dbReference type="Proteomes" id="UP000019484"/>
    </source>
</evidence>
<dbReference type="AlphaFoldDB" id="W9YNJ7"/>
<feature type="compositionally biased region" description="Polar residues" evidence="6">
    <location>
        <begin position="28"/>
        <end position="61"/>
    </location>
</feature>
<dbReference type="SMART" id="SM00906">
    <property type="entry name" value="Fungal_trans"/>
    <property type="match status" value="1"/>
</dbReference>
<feature type="region of interest" description="Disordered" evidence="6">
    <location>
        <begin position="1"/>
        <end position="100"/>
    </location>
</feature>
<dbReference type="PANTHER" id="PTHR47171">
    <property type="entry name" value="FARA-RELATED"/>
    <property type="match status" value="1"/>
</dbReference>